<accession>A0A2U1K041</accession>
<feature type="transmembrane region" description="Helical" evidence="1">
    <location>
        <begin position="378"/>
        <end position="399"/>
    </location>
</feature>
<gene>
    <name evidence="4" type="ORF">DB891_03305</name>
</gene>
<protein>
    <submittedName>
        <fullName evidence="4">Histidine kinase</fullName>
    </submittedName>
</protein>
<organism evidence="4 5">
    <name type="scientific">Flavobacterium laiguense</name>
    <dbReference type="NCBI Taxonomy" id="2169409"/>
    <lineage>
        <taxon>Bacteria</taxon>
        <taxon>Pseudomonadati</taxon>
        <taxon>Bacteroidota</taxon>
        <taxon>Flavobacteriia</taxon>
        <taxon>Flavobacteriales</taxon>
        <taxon>Flavobacteriaceae</taxon>
        <taxon>Flavobacterium</taxon>
    </lineage>
</organism>
<dbReference type="Proteomes" id="UP000245618">
    <property type="component" value="Unassembled WGS sequence"/>
</dbReference>
<evidence type="ECO:0000259" key="3">
    <source>
        <dbReference type="Pfam" id="PF13239"/>
    </source>
</evidence>
<dbReference type="InterPro" id="IPR010559">
    <property type="entry name" value="Sig_transdc_His_kin_internal"/>
</dbReference>
<dbReference type="Pfam" id="PF13239">
    <property type="entry name" value="2TM"/>
    <property type="match status" value="1"/>
</dbReference>
<feature type="transmembrane region" description="Helical" evidence="1">
    <location>
        <begin position="83"/>
        <end position="104"/>
    </location>
</feature>
<dbReference type="RefSeq" id="WP_116760560.1">
    <property type="nucleotide sequence ID" value="NZ_QCZH01000002.1"/>
</dbReference>
<feature type="transmembrane region" description="Helical" evidence="1">
    <location>
        <begin position="44"/>
        <end position="62"/>
    </location>
</feature>
<dbReference type="PANTHER" id="PTHR34220">
    <property type="entry name" value="SENSOR HISTIDINE KINASE YPDA"/>
    <property type="match status" value="1"/>
</dbReference>
<dbReference type="PANTHER" id="PTHR34220:SF7">
    <property type="entry name" value="SENSOR HISTIDINE KINASE YPDA"/>
    <property type="match status" value="1"/>
</dbReference>
<name>A0A2U1K041_9FLAO</name>
<feature type="transmembrane region" description="Helical" evidence="1">
    <location>
        <begin position="12"/>
        <end position="32"/>
    </location>
</feature>
<dbReference type="AlphaFoldDB" id="A0A2U1K041"/>
<keyword evidence="1" id="KW-1133">Transmembrane helix</keyword>
<keyword evidence="1" id="KW-0472">Membrane</keyword>
<dbReference type="OrthoDB" id="9809908at2"/>
<dbReference type="GO" id="GO:0016020">
    <property type="term" value="C:membrane"/>
    <property type="evidence" value="ECO:0007669"/>
    <property type="project" value="InterPro"/>
</dbReference>
<feature type="transmembrane region" description="Helical" evidence="1">
    <location>
        <begin position="405"/>
        <end position="427"/>
    </location>
</feature>
<proteinExistence type="predicted"/>
<keyword evidence="4" id="KW-0808">Transferase</keyword>
<feature type="domain" description="2TM" evidence="3">
    <location>
        <begin position="367"/>
        <end position="440"/>
    </location>
</feature>
<comment type="caution">
    <text evidence="4">The sequence shown here is derived from an EMBL/GenBank/DDBJ whole genome shotgun (WGS) entry which is preliminary data.</text>
</comment>
<evidence type="ECO:0000313" key="4">
    <source>
        <dbReference type="EMBL" id="PWA10867.1"/>
    </source>
</evidence>
<keyword evidence="5" id="KW-1185">Reference proteome</keyword>
<evidence type="ECO:0000313" key="5">
    <source>
        <dbReference type="Proteomes" id="UP000245618"/>
    </source>
</evidence>
<reference evidence="4 5" key="1">
    <citation type="submission" date="2018-04" db="EMBL/GenBank/DDBJ databases">
        <title>Flavobacterium sp. nov., isolated from glacier ice.</title>
        <authorList>
            <person name="Liu Q."/>
            <person name="Xin Y.-H."/>
        </authorList>
    </citation>
    <scope>NUCLEOTIDE SEQUENCE [LARGE SCALE GENOMIC DNA]</scope>
    <source>
        <strain evidence="4 5">LB2P30</strain>
    </source>
</reference>
<evidence type="ECO:0000256" key="1">
    <source>
        <dbReference type="SAM" id="Phobius"/>
    </source>
</evidence>
<feature type="transmembrane region" description="Helical" evidence="1">
    <location>
        <begin position="124"/>
        <end position="146"/>
    </location>
</feature>
<dbReference type="InterPro" id="IPR050640">
    <property type="entry name" value="Bact_2-comp_sensor_kinase"/>
</dbReference>
<dbReference type="Pfam" id="PF06580">
    <property type="entry name" value="His_kinase"/>
    <property type="match status" value="1"/>
</dbReference>
<dbReference type="InterPro" id="IPR025698">
    <property type="entry name" value="2TM_dom"/>
</dbReference>
<sequence length="450" mass="52503">MDKLTKEIPKALTISFLIFLVLLFIEFLYGRIKFENSSQIGYDLGIRLFYCMVYSLSLYFVNATIYIKLDAVFINNRYSPKRLIIGFVLSFVTTLFCIFLLRIFEDVIIEKNTLEAFLRDEKASNYVVSSVIAIIVLLGIHAFHFYKVLQERKVTEQKIIAGTANAKFETLKNQIDPHFLFNSLNVLSSLIEENPENAQRFTTSLSKIYRYVLEQKDKELVSVAEELSFAKTYMNLLKMRFENSLFYELPETAINPEAKVVPLSLQLLLENTVKHNVVSEQKPLHIRIFIEGEYLAVQNDYQKKEVLQSRQGVGLQNIVDRYGIITNRKVLIEQNEQTFTVKIPILTKQISVMETTANYSENNAYYRAKKRVEQLKGFYGNLISYCCVIPILIFINLTYMPKFHWFWFSAAGWGFGLTMHAFQVFGYGANWEERKIKEILDKEDNKQTWK</sequence>
<dbReference type="EMBL" id="QCZH01000002">
    <property type="protein sequence ID" value="PWA10867.1"/>
    <property type="molecule type" value="Genomic_DNA"/>
</dbReference>
<dbReference type="GO" id="GO:0000155">
    <property type="term" value="F:phosphorelay sensor kinase activity"/>
    <property type="evidence" value="ECO:0007669"/>
    <property type="project" value="InterPro"/>
</dbReference>
<keyword evidence="1" id="KW-0812">Transmembrane</keyword>
<keyword evidence="4" id="KW-0418">Kinase</keyword>
<evidence type="ECO:0000259" key="2">
    <source>
        <dbReference type="Pfam" id="PF06580"/>
    </source>
</evidence>
<feature type="domain" description="Signal transduction histidine kinase internal region" evidence="2">
    <location>
        <begin position="166"/>
        <end position="245"/>
    </location>
</feature>